<keyword evidence="1" id="KW-0732">Signal</keyword>
<gene>
    <name evidence="3" type="ORF">ANN_22444</name>
</gene>
<dbReference type="InterPro" id="IPR043128">
    <property type="entry name" value="Rev_trsase/Diguanyl_cyclase"/>
</dbReference>
<proteinExistence type="predicted"/>
<accession>A0ABQ8S8G4</accession>
<dbReference type="InterPro" id="IPR000477">
    <property type="entry name" value="RT_dom"/>
</dbReference>
<sequence>MVLRGFLGVLGILYGCSRSTIGLLGNISQYVCSNRLVLGPLKGNLGFGAGACWHPSSVGTDGRKRELQSQFSQHLKMLDPESMSSIRMRVEDELRDKYAMQGIGPQPSAVFEPKKRASIQVEGEGPSGLPLGGEKQIEGIDRTQFETEKGKLGSESRLFSSDVNQCHMKIYLDLFKNLRLTDGKNPRLLMGFLMEIIGIHALGLVEDREFILGLMPQTSGLLLEIFGRAIQFQWSWSILLERVVLELLPSQLREDLVRDYLSRRFQFPEENSLEFLDSLYRPAFPFLSSFNYLHFALILPTLLSAVSDGDIIVGSACIEDLTSGHSSDYGWAAERILGTPGFYSALLEPLHFSTCKPSWMLSGVFAKLDPHVFRTCRLLDFRLIFLHLVAVLRATAVYGDQFGCRVQISWITAAGRMRASGYGFQSMVHRFWSGSSSSRCGCWSAVMRCRGAAQASIRPLGIGGLRCPVRGCGFHPNLLEPDQPKKQTSTQIGGNGSHNVHLGFEKQVEASEGIETAPSGLGSGVPEKEKSFLSDVNQCHMKIYLDLVKNIHVVDGKDARLLMRGNYVELLKEFGDFDVELPHHLSNSTVFSGLSSGIQNDIIFSVSQLITEEMKKEISDTPFVGIIMDEAMDYATKSQLSVILRYVTKAGNIEERFLYFRDVSDDRTANSLAHHVFNVLHEFNCETKLVSHTYDGAAVMSGKQEEVGIQKQSTVLEVLSTVHDFDFNVLLNVFYSIFPQADILFQVLQKKAFDIEFCSKQVEKFSSHLTKLREDFESIWDKVSYNSDKPVPSKRLRIDAISGESRSMSYKRIFLEVIDIPPTQRSRRNTALTIPFRLYEFNKLPMGIAVGSQILSREIDCLFGDIKCKYVFNYADNLLIYSPMREEHECYLKEVFNRLQQADITLNKEKITLGAVEIKFLGHQLSARGIGTDPMYGQFPRPTNVKQVCRFVGMARFYSKYVKKRKETYPNIEIRMTLKCLPSDFQCFRGKNDFRILVEMFKNVLRCYAPFKAYYVAAVNSWNKQNPGRVFSIYEVAACINIVHQKAMTPTTIKNGFRKCGIFPFNRNIFTEDDFLMIAATFIEYPNATDTNNTAEEQTVSATYVSIMDSPNRVEKTRRPHEKGRCLIAIDTPEKKKIQEKAESVALKKSKNQRKLFPKIRDEDDKNEEELAAIWSDTSSDGGLEFVNEDPEINFGELSHSPKEGDFILVEFKTKASIFYVGNVLKEADSAGIGRPISSKKAEADKLCAKLSSYVEACEDGTVTCCDSNSDIDSVCVNEDFVLSDALSELADSNNKIDIEIIKYIVAQKDQLISELREKVDLLTKHVNLLTSVVPQGNSTAV</sequence>
<reference evidence="3 4" key="1">
    <citation type="journal article" date="2022" name="Allergy">
        <title>Genome assembly and annotation of Periplaneta americana reveal a comprehensive cockroach allergen profile.</title>
        <authorList>
            <person name="Wang L."/>
            <person name="Xiong Q."/>
            <person name="Saelim N."/>
            <person name="Wang L."/>
            <person name="Nong W."/>
            <person name="Wan A.T."/>
            <person name="Shi M."/>
            <person name="Liu X."/>
            <person name="Cao Q."/>
            <person name="Hui J.H.L."/>
            <person name="Sookrung N."/>
            <person name="Leung T.F."/>
            <person name="Tungtrongchitr A."/>
            <person name="Tsui S.K.W."/>
        </authorList>
    </citation>
    <scope>NUCLEOTIDE SEQUENCE [LARGE SCALE GENOMIC DNA]</scope>
    <source>
        <strain evidence="3">PWHHKU_190912</strain>
    </source>
</reference>
<dbReference type="InterPro" id="IPR025398">
    <property type="entry name" value="DUF4371"/>
</dbReference>
<dbReference type="PANTHER" id="PTHR45749:SF28">
    <property type="entry name" value="ZINC FINGER MYM-TYPE PROTEIN 1-LIKE-RELATED"/>
    <property type="match status" value="1"/>
</dbReference>
<dbReference type="CDD" id="cd01647">
    <property type="entry name" value="RT_LTR"/>
    <property type="match status" value="1"/>
</dbReference>
<dbReference type="Pfam" id="PF00078">
    <property type="entry name" value="RVT_1"/>
    <property type="match status" value="1"/>
</dbReference>
<feature type="domain" description="Reverse transcriptase" evidence="2">
    <location>
        <begin position="628"/>
        <end position="925"/>
    </location>
</feature>
<dbReference type="Proteomes" id="UP001148838">
    <property type="component" value="Unassembled WGS sequence"/>
</dbReference>
<evidence type="ECO:0000313" key="4">
    <source>
        <dbReference type="Proteomes" id="UP001148838"/>
    </source>
</evidence>
<dbReference type="InterPro" id="IPR043502">
    <property type="entry name" value="DNA/RNA_pol_sf"/>
</dbReference>
<dbReference type="PANTHER" id="PTHR45749">
    <property type="match status" value="1"/>
</dbReference>
<dbReference type="PROSITE" id="PS51257">
    <property type="entry name" value="PROKAR_LIPOPROTEIN"/>
    <property type="match status" value="1"/>
</dbReference>
<evidence type="ECO:0000313" key="3">
    <source>
        <dbReference type="EMBL" id="KAJ4430232.1"/>
    </source>
</evidence>
<dbReference type="Gene3D" id="3.30.70.270">
    <property type="match status" value="1"/>
</dbReference>
<comment type="caution">
    <text evidence="3">The sequence shown here is derived from an EMBL/GenBank/DDBJ whole genome shotgun (WGS) entry which is preliminary data.</text>
</comment>
<dbReference type="PROSITE" id="PS50878">
    <property type="entry name" value="RT_POL"/>
    <property type="match status" value="1"/>
</dbReference>
<dbReference type="Gene3D" id="3.10.10.10">
    <property type="entry name" value="HIV Type 1 Reverse Transcriptase, subunit A, domain 1"/>
    <property type="match status" value="1"/>
</dbReference>
<protein>
    <recommendedName>
        <fullName evidence="2">Reverse transcriptase domain-containing protein</fullName>
    </recommendedName>
</protein>
<dbReference type="Pfam" id="PF14291">
    <property type="entry name" value="DUF4371"/>
    <property type="match status" value="1"/>
</dbReference>
<organism evidence="3 4">
    <name type="scientific">Periplaneta americana</name>
    <name type="common">American cockroach</name>
    <name type="synonym">Blatta americana</name>
    <dbReference type="NCBI Taxonomy" id="6978"/>
    <lineage>
        <taxon>Eukaryota</taxon>
        <taxon>Metazoa</taxon>
        <taxon>Ecdysozoa</taxon>
        <taxon>Arthropoda</taxon>
        <taxon>Hexapoda</taxon>
        <taxon>Insecta</taxon>
        <taxon>Pterygota</taxon>
        <taxon>Neoptera</taxon>
        <taxon>Polyneoptera</taxon>
        <taxon>Dictyoptera</taxon>
        <taxon>Blattodea</taxon>
        <taxon>Blattoidea</taxon>
        <taxon>Blattidae</taxon>
        <taxon>Blattinae</taxon>
        <taxon>Periplaneta</taxon>
    </lineage>
</organism>
<keyword evidence="4" id="KW-1185">Reference proteome</keyword>
<evidence type="ECO:0000256" key="1">
    <source>
        <dbReference type="SAM" id="SignalP"/>
    </source>
</evidence>
<name>A0ABQ8S8G4_PERAM</name>
<feature type="chain" id="PRO_5045947857" description="Reverse transcriptase domain-containing protein" evidence="1">
    <location>
        <begin position="23"/>
        <end position="1342"/>
    </location>
</feature>
<dbReference type="EMBL" id="JAJSOF020000033">
    <property type="protein sequence ID" value="KAJ4430232.1"/>
    <property type="molecule type" value="Genomic_DNA"/>
</dbReference>
<dbReference type="SUPFAM" id="SSF56672">
    <property type="entry name" value="DNA/RNA polymerases"/>
    <property type="match status" value="1"/>
</dbReference>
<evidence type="ECO:0000259" key="2">
    <source>
        <dbReference type="PROSITE" id="PS50878"/>
    </source>
</evidence>
<feature type="signal peptide" evidence="1">
    <location>
        <begin position="1"/>
        <end position="22"/>
    </location>
</feature>